<dbReference type="OrthoDB" id="3067629at2759"/>
<evidence type="ECO:0000256" key="1">
    <source>
        <dbReference type="ARBA" id="ARBA00005788"/>
    </source>
</evidence>
<organism evidence="4 5">
    <name type="scientific">Gymnopus androsaceus JB14</name>
    <dbReference type="NCBI Taxonomy" id="1447944"/>
    <lineage>
        <taxon>Eukaryota</taxon>
        <taxon>Fungi</taxon>
        <taxon>Dikarya</taxon>
        <taxon>Basidiomycota</taxon>
        <taxon>Agaricomycotina</taxon>
        <taxon>Agaricomycetes</taxon>
        <taxon>Agaricomycetidae</taxon>
        <taxon>Agaricales</taxon>
        <taxon>Marasmiineae</taxon>
        <taxon>Omphalotaceae</taxon>
        <taxon>Gymnopus</taxon>
    </lineage>
</organism>
<evidence type="ECO:0000259" key="3">
    <source>
        <dbReference type="Pfam" id="PF08593"/>
    </source>
</evidence>
<comment type="similarity">
    <text evidence="1">Belongs to the UPF0612 family.</text>
</comment>
<keyword evidence="5" id="KW-1185">Reference proteome</keyword>
<sequence length="167" mass="18115">MPLRALPPSTSDPSDAEDSKALAPAEVAAPAPILLGAAYFMTQTYTLLADIINRLDTIMTKFDDRSRDIMTKMDDMSRNIAISSNVRKGTGFTIPYTEVGFIDGSLPSQAVPGRAALPVIRTVEDLRNLSGAHCSAYIIGYGGKPPRVILRRRQELAKMIGCIVFNT</sequence>
<proteinExistence type="inferred from homology"/>
<dbReference type="InterPro" id="IPR013902">
    <property type="entry name" value="Mug135-like_C"/>
</dbReference>
<evidence type="ECO:0000313" key="4">
    <source>
        <dbReference type="EMBL" id="KAE9409010.1"/>
    </source>
</evidence>
<dbReference type="EMBL" id="ML769389">
    <property type="protein sequence ID" value="KAE9409010.1"/>
    <property type="molecule type" value="Genomic_DNA"/>
</dbReference>
<protein>
    <recommendedName>
        <fullName evidence="3">Mug135-like C-terminal domain-containing protein</fullName>
    </recommendedName>
</protein>
<feature type="region of interest" description="Disordered" evidence="2">
    <location>
        <begin position="1"/>
        <end position="22"/>
    </location>
</feature>
<feature type="domain" description="Mug135-like C-terminal" evidence="3">
    <location>
        <begin position="84"/>
        <end position="162"/>
    </location>
</feature>
<evidence type="ECO:0000256" key="2">
    <source>
        <dbReference type="SAM" id="MobiDB-lite"/>
    </source>
</evidence>
<name>A0A6A4IG98_9AGAR</name>
<gene>
    <name evidence="4" type="ORF">BT96DRAFT_1013149</name>
</gene>
<dbReference type="AlphaFoldDB" id="A0A6A4IG98"/>
<reference evidence="4" key="1">
    <citation type="journal article" date="2019" name="Environ. Microbiol.">
        <title>Fungal ecological strategies reflected in gene transcription - a case study of two litter decomposers.</title>
        <authorList>
            <person name="Barbi F."/>
            <person name="Kohler A."/>
            <person name="Barry K."/>
            <person name="Baskaran P."/>
            <person name="Daum C."/>
            <person name="Fauchery L."/>
            <person name="Ihrmark K."/>
            <person name="Kuo A."/>
            <person name="LaButti K."/>
            <person name="Lipzen A."/>
            <person name="Morin E."/>
            <person name="Grigoriev I.V."/>
            <person name="Henrissat B."/>
            <person name="Lindahl B."/>
            <person name="Martin F."/>
        </authorList>
    </citation>
    <scope>NUCLEOTIDE SEQUENCE</scope>
    <source>
        <strain evidence="4">JB14</strain>
    </source>
</reference>
<dbReference type="Pfam" id="PF08593">
    <property type="entry name" value="Mug135_C"/>
    <property type="match status" value="1"/>
</dbReference>
<accession>A0A6A4IG98</accession>
<dbReference type="Proteomes" id="UP000799118">
    <property type="component" value="Unassembled WGS sequence"/>
</dbReference>
<evidence type="ECO:0000313" key="5">
    <source>
        <dbReference type="Proteomes" id="UP000799118"/>
    </source>
</evidence>